<dbReference type="RefSeq" id="WP_126727997.1">
    <property type="nucleotide sequence ID" value="NZ_RYZH01000077.1"/>
</dbReference>
<dbReference type="Pfam" id="PF07587">
    <property type="entry name" value="PSD1"/>
    <property type="match status" value="1"/>
</dbReference>
<dbReference type="InterPro" id="IPR011444">
    <property type="entry name" value="DUF1549"/>
</dbReference>
<evidence type="ECO:0000313" key="5">
    <source>
        <dbReference type="Proteomes" id="UP000280296"/>
    </source>
</evidence>
<dbReference type="Proteomes" id="UP000280296">
    <property type="component" value="Unassembled WGS sequence"/>
</dbReference>
<evidence type="ECO:0000259" key="3">
    <source>
        <dbReference type="Pfam" id="PF07587"/>
    </source>
</evidence>
<sequence>MTTSRWERTTGRSAALVLALVGAATAAAADDAGPGTGSEEPPAYIDRLIREGWESAGVSPSPRAPDGEFLRRASLDLLGRIPSLGEATAFLESKDPDKRAKLIDYLLNHPDYARHFGNLWSVTLIGRGDQGNAVNRPALRAWLRTQFAANTPWDQIARELITATGPNTPENGATNFALAHLEFDAVPLTSITTRVFLGQQIQCTQCHDHPSNDWKQADFWGINAFFRGVRSRQVRRVGAGGAEETAYFELYDDPTDAFVSYDRRDGTIKGTFPTYLDGRKISQGTDVNRRLELGRFITEPTNSQFAAAFVNRIWGLLMGRGIVHPIDDFGDHNPPSHPELLDRLAADFRDSGFDVKQLIRWITASEAYHLSSVRTRSNERDETYFSHMTLKPMTPEQLFESLLTATQAHQAGGGGDSDARRDRWLRQFVFTFGNDEVSEGTSFQGTIPQALMMMNGDLITEATSCKPGSFLRELLDEARRRGASAEFVVDRLYLAALCRPPSAKESSAALAMLRQGPDPVSVMEDIFWALLNSNEFVLNH</sequence>
<dbReference type="PANTHER" id="PTHR35889">
    <property type="entry name" value="CYCLOINULO-OLIGOSACCHARIDE FRUCTANOTRANSFERASE-RELATED"/>
    <property type="match status" value="1"/>
</dbReference>
<proteinExistence type="predicted"/>
<dbReference type="InterPro" id="IPR022655">
    <property type="entry name" value="DUF1553"/>
</dbReference>
<organism evidence="4 5">
    <name type="scientific">Tautonia sociabilis</name>
    <dbReference type="NCBI Taxonomy" id="2080755"/>
    <lineage>
        <taxon>Bacteria</taxon>
        <taxon>Pseudomonadati</taxon>
        <taxon>Planctomycetota</taxon>
        <taxon>Planctomycetia</taxon>
        <taxon>Isosphaerales</taxon>
        <taxon>Isosphaeraceae</taxon>
        <taxon>Tautonia</taxon>
    </lineage>
</organism>
<feature type="signal peptide" evidence="1">
    <location>
        <begin position="1"/>
        <end position="28"/>
    </location>
</feature>
<dbReference type="EMBL" id="RYZH01000077">
    <property type="protein sequence ID" value="RUL82073.1"/>
    <property type="molecule type" value="Genomic_DNA"/>
</dbReference>
<name>A0A432MD76_9BACT</name>
<reference evidence="4 5" key="2">
    <citation type="submission" date="2019-01" db="EMBL/GenBank/DDBJ databases">
        <title>Tautonia sociabilis, a novel thermotolerant planctomycete of Isosphaeraceae family, isolated from a 4000 m deep subterranean habitat.</title>
        <authorList>
            <person name="Kovaleva O.L."/>
            <person name="Elcheninov A.G."/>
            <person name="Van Heerden E."/>
            <person name="Toshchakov S.V."/>
            <person name="Novikov A."/>
            <person name="Bonch-Osmolovskaya E.A."/>
            <person name="Kublanov I.V."/>
        </authorList>
    </citation>
    <scope>NUCLEOTIDE SEQUENCE [LARGE SCALE GENOMIC DNA]</scope>
    <source>
        <strain evidence="4 5">GM2012</strain>
    </source>
</reference>
<dbReference type="AlphaFoldDB" id="A0A432MD76"/>
<accession>A0A432MD76</accession>
<dbReference type="Pfam" id="PF07583">
    <property type="entry name" value="PSCyt2"/>
    <property type="match status" value="1"/>
</dbReference>
<evidence type="ECO:0000256" key="1">
    <source>
        <dbReference type="SAM" id="SignalP"/>
    </source>
</evidence>
<dbReference type="PANTHER" id="PTHR35889:SF3">
    <property type="entry name" value="F-BOX DOMAIN-CONTAINING PROTEIN"/>
    <property type="match status" value="1"/>
</dbReference>
<keyword evidence="1" id="KW-0732">Signal</keyword>
<keyword evidence="5" id="KW-1185">Reference proteome</keyword>
<feature type="domain" description="DUF1553" evidence="3">
    <location>
        <begin position="289"/>
        <end position="415"/>
    </location>
</feature>
<protein>
    <submittedName>
        <fullName evidence="4">DUF1553 domain-containing protein</fullName>
    </submittedName>
</protein>
<comment type="caution">
    <text evidence="4">The sequence shown here is derived from an EMBL/GenBank/DDBJ whole genome shotgun (WGS) entry which is preliminary data.</text>
</comment>
<reference evidence="4 5" key="1">
    <citation type="submission" date="2018-12" db="EMBL/GenBank/DDBJ databases">
        <authorList>
            <person name="Toschakov S.V."/>
        </authorList>
    </citation>
    <scope>NUCLEOTIDE SEQUENCE [LARGE SCALE GENOMIC DNA]</scope>
    <source>
        <strain evidence="4 5">GM2012</strain>
    </source>
</reference>
<gene>
    <name evidence="4" type="ORF">TsocGM_23970</name>
</gene>
<dbReference type="OrthoDB" id="289126at2"/>
<feature type="domain" description="DUF1549" evidence="2">
    <location>
        <begin position="45"/>
        <end position="230"/>
    </location>
</feature>
<evidence type="ECO:0000259" key="2">
    <source>
        <dbReference type="Pfam" id="PF07583"/>
    </source>
</evidence>
<evidence type="ECO:0000313" key="4">
    <source>
        <dbReference type="EMBL" id="RUL82073.1"/>
    </source>
</evidence>
<feature type="chain" id="PRO_5019206147" evidence="1">
    <location>
        <begin position="29"/>
        <end position="540"/>
    </location>
</feature>